<gene>
    <name evidence="2" type="ORF">MTR67_036110</name>
</gene>
<dbReference type="GO" id="GO:0004523">
    <property type="term" value="F:RNA-DNA hybrid ribonuclease activity"/>
    <property type="evidence" value="ECO:0007669"/>
    <property type="project" value="InterPro"/>
</dbReference>
<dbReference type="GO" id="GO:0003676">
    <property type="term" value="F:nucleic acid binding"/>
    <property type="evidence" value="ECO:0007669"/>
    <property type="project" value="InterPro"/>
</dbReference>
<dbReference type="Pfam" id="PF13456">
    <property type="entry name" value="RVT_3"/>
    <property type="match status" value="1"/>
</dbReference>
<evidence type="ECO:0000313" key="2">
    <source>
        <dbReference type="EMBL" id="WMV42725.1"/>
    </source>
</evidence>
<protein>
    <recommendedName>
        <fullName evidence="1">RNase H type-1 domain-containing protein</fullName>
    </recommendedName>
</protein>
<feature type="domain" description="RNase H type-1" evidence="1">
    <location>
        <begin position="13"/>
        <end position="42"/>
    </location>
</feature>
<evidence type="ECO:0000259" key="1">
    <source>
        <dbReference type="Pfam" id="PF13456"/>
    </source>
</evidence>
<dbReference type="AlphaFoldDB" id="A0AAF0ZM92"/>
<organism evidence="2 3">
    <name type="scientific">Solanum verrucosum</name>
    <dbReference type="NCBI Taxonomy" id="315347"/>
    <lineage>
        <taxon>Eukaryota</taxon>
        <taxon>Viridiplantae</taxon>
        <taxon>Streptophyta</taxon>
        <taxon>Embryophyta</taxon>
        <taxon>Tracheophyta</taxon>
        <taxon>Spermatophyta</taxon>
        <taxon>Magnoliopsida</taxon>
        <taxon>eudicotyledons</taxon>
        <taxon>Gunneridae</taxon>
        <taxon>Pentapetalae</taxon>
        <taxon>asterids</taxon>
        <taxon>lamiids</taxon>
        <taxon>Solanales</taxon>
        <taxon>Solanaceae</taxon>
        <taxon>Solanoideae</taxon>
        <taxon>Solaneae</taxon>
        <taxon>Solanum</taxon>
    </lineage>
</organism>
<evidence type="ECO:0000313" key="3">
    <source>
        <dbReference type="Proteomes" id="UP001234989"/>
    </source>
</evidence>
<keyword evidence="3" id="KW-1185">Reference proteome</keyword>
<reference evidence="2" key="1">
    <citation type="submission" date="2023-08" db="EMBL/GenBank/DDBJ databases">
        <title>A de novo genome assembly of Solanum verrucosum Schlechtendal, a Mexican diploid species geographically isolated from the other diploid A-genome species in potato relatives.</title>
        <authorList>
            <person name="Hosaka K."/>
        </authorList>
    </citation>
    <scope>NUCLEOTIDE SEQUENCE</scope>
    <source>
        <tissue evidence="2">Young leaves</tissue>
    </source>
</reference>
<dbReference type="Proteomes" id="UP001234989">
    <property type="component" value="Chromosome 8"/>
</dbReference>
<dbReference type="InterPro" id="IPR002156">
    <property type="entry name" value="RNaseH_domain"/>
</dbReference>
<name>A0AAF0ZM92_SOLVR</name>
<accession>A0AAF0ZM92</accession>
<dbReference type="EMBL" id="CP133619">
    <property type="protein sequence ID" value="WMV42725.1"/>
    <property type="molecule type" value="Genomic_DNA"/>
</dbReference>
<proteinExistence type="predicted"/>
<sequence>MSSCCGQLDDIYCRHLMAKLQVTRMEHVFREQNRVADRLSKEGVKNAAFDQQVNAADVIGTAYARIRNKPFGIFQVGM</sequence>